<comment type="caution">
    <text evidence="8">The sequence shown here is derived from an EMBL/GenBank/DDBJ whole genome shotgun (WGS) entry which is preliminary data.</text>
</comment>
<keyword evidence="9" id="KW-1185">Reference proteome</keyword>
<evidence type="ECO:0000256" key="4">
    <source>
        <dbReference type="ARBA" id="ARBA00022889"/>
    </source>
</evidence>
<organism evidence="8 9">
    <name type="scientific">Meganyctiphanes norvegica</name>
    <name type="common">Northern krill</name>
    <name type="synonym">Thysanopoda norvegica</name>
    <dbReference type="NCBI Taxonomy" id="48144"/>
    <lineage>
        <taxon>Eukaryota</taxon>
        <taxon>Metazoa</taxon>
        <taxon>Ecdysozoa</taxon>
        <taxon>Arthropoda</taxon>
        <taxon>Crustacea</taxon>
        <taxon>Multicrustacea</taxon>
        <taxon>Malacostraca</taxon>
        <taxon>Eumalacostraca</taxon>
        <taxon>Eucarida</taxon>
        <taxon>Euphausiacea</taxon>
        <taxon>Euphausiidae</taxon>
        <taxon>Meganyctiphanes</taxon>
    </lineage>
</organism>
<protein>
    <recommendedName>
        <fullName evidence="10">Ninjurin-1</fullName>
    </recommendedName>
</protein>
<evidence type="ECO:0000256" key="3">
    <source>
        <dbReference type="ARBA" id="ARBA00022692"/>
    </source>
</evidence>
<comment type="subcellular location">
    <subcellularLocation>
        <location evidence="1">Membrane</location>
        <topology evidence="1">Multi-pass membrane protein</topology>
    </subcellularLocation>
</comment>
<dbReference type="Pfam" id="PF04923">
    <property type="entry name" value="Ninjurin"/>
    <property type="match status" value="1"/>
</dbReference>
<evidence type="ECO:0000313" key="8">
    <source>
        <dbReference type="EMBL" id="CAL4109025.1"/>
    </source>
</evidence>
<reference evidence="8 9" key="1">
    <citation type="submission" date="2024-05" db="EMBL/GenBank/DDBJ databases">
        <authorList>
            <person name="Wallberg A."/>
        </authorList>
    </citation>
    <scope>NUCLEOTIDE SEQUENCE [LARGE SCALE GENOMIC DNA]</scope>
</reference>
<dbReference type="PANTHER" id="PTHR12316">
    <property type="entry name" value="NINJURIN-RELATED"/>
    <property type="match status" value="1"/>
</dbReference>
<keyword evidence="3 7" id="KW-0812">Transmembrane</keyword>
<evidence type="ECO:0000313" key="9">
    <source>
        <dbReference type="Proteomes" id="UP001497623"/>
    </source>
</evidence>
<dbReference type="GO" id="GO:0042246">
    <property type="term" value="P:tissue regeneration"/>
    <property type="evidence" value="ECO:0007669"/>
    <property type="project" value="InterPro"/>
</dbReference>
<keyword evidence="6 7" id="KW-0472">Membrane</keyword>
<dbReference type="GO" id="GO:0007155">
    <property type="term" value="P:cell adhesion"/>
    <property type="evidence" value="ECO:0007669"/>
    <property type="project" value="UniProtKB-KW"/>
</dbReference>
<evidence type="ECO:0000256" key="2">
    <source>
        <dbReference type="ARBA" id="ARBA00008141"/>
    </source>
</evidence>
<dbReference type="Proteomes" id="UP001497623">
    <property type="component" value="Unassembled WGS sequence"/>
</dbReference>
<evidence type="ECO:0000256" key="7">
    <source>
        <dbReference type="SAM" id="Phobius"/>
    </source>
</evidence>
<evidence type="ECO:0008006" key="10">
    <source>
        <dbReference type="Google" id="ProtNLM"/>
    </source>
</evidence>
<keyword evidence="4" id="KW-0130">Cell adhesion</keyword>
<feature type="non-terminal residue" evidence="8">
    <location>
        <position position="143"/>
    </location>
</feature>
<dbReference type="EMBL" id="CAXKWB010013903">
    <property type="protein sequence ID" value="CAL4109025.1"/>
    <property type="molecule type" value="Genomic_DNA"/>
</dbReference>
<feature type="transmembrane region" description="Helical" evidence="7">
    <location>
        <begin position="119"/>
        <end position="139"/>
    </location>
</feature>
<dbReference type="AlphaFoldDB" id="A0AAV2QZL2"/>
<name>A0AAV2QZL2_MEGNR</name>
<evidence type="ECO:0000256" key="1">
    <source>
        <dbReference type="ARBA" id="ARBA00004141"/>
    </source>
</evidence>
<dbReference type="PANTHER" id="PTHR12316:SF17">
    <property type="entry name" value="NINJURIN C, ISOFORM D"/>
    <property type="match status" value="1"/>
</dbReference>
<keyword evidence="5 7" id="KW-1133">Transmembrane helix</keyword>
<comment type="similarity">
    <text evidence="2">Belongs to the ninjurin family.</text>
</comment>
<dbReference type="GO" id="GO:0016020">
    <property type="term" value="C:membrane"/>
    <property type="evidence" value="ECO:0007669"/>
    <property type="project" value="UniProtKB-SubCell"/>
</dbReference>
<feature type="transmembrane region" description="Helical" evidence="7">
    <location>
        <begin position="75"/>
        <end position="98"/>
    </location>
</feature>
<evidence type="ECO:0000256" key="6">
    <source>
        <dbReference type="ARBA" id="ARBA00023136"/>
    </source>
</evidence>
<dbReference type="InterPro" id="IPR007007">
    <property type="entry name" value="Ninjurin"/>
</dbReference>
<accession>A0AAV2QZL2</accession>
<proteinExistence type="inferred from homology"/>
<gene>
    <name evidence="8" type="ORF">MNOR_LOCUS19026</name>
</gene>
<evidence type="ECO:0000256" key="5">
    <source>
        <dbReference type="ARBA" id="ARBA00022989"/>
    </source>
</evidence>
<sequence>MTEVRHRRPVLCYRGGDNDEAVGEVRMVPMRIDNVNRYTTKKTAIQGMLDIALLTANVSRLRHMLLTWGTYKEEFFYFNWICLILIMLTIMLQVTAGVMMLKISRMDVNDEDAEKLNDYTVYVVFFVTLLNVFISVFAVDPYG</sequence>